<dbReference type="EMBL" id="CP013480">
    <property type="protein sequence ID" value="ALS59527.1"/>
    <property type="molecule type" value="Genomic_DNA"/>
</dbReference>
<reference evidence="2" key="1">
    <citation type="submission" date="2015-12" db="EMBL/GenBank/DDBJ databases">
        <title>Complete genome sequence of Pandoraea norimbergensis DSM 11628.</title>
        <authorList>
            <person name="Ee R."/>
            <person name="Lim Y.-L."/>
            <person name="Yong D."/>
            <person name="Yin W.-F."/>
            <person name="Chan K.-G."/>
        </authorList>
    </citation>
    <scope>NUCLEOTIDE SEQUENCE [LARGE SCALE GENOMIC DNA]</scope>
    <source>
        <strain evidence="2">DSM 11628</strain>
    </source>
</reference>
<name>A0ABN4JEZ8_9BURK</name>
<evidence type="ECO:0008006" key="3">
    <source>
        <dbReference type="Google" id="ProtNLM"/>
    </source>
</evidence>
<accession>A0ABN4JEZ8</accession>
<proteinExistence type="predicted"/>
<dbReference type="RefSeq" id="WP_058376451.1">
    <property type="nucleotide sequence ID" value="NZ_CP013480.3"/>
</dbReference>
<evidence type="ECO:0000313" key="2">
    <source>
        <dbReference type="Proteomes" id="UP000060277"/>
    </source>
</evidence>
<evidence type="ECO:0000313" key="1">
    <source>
        <dbReference type="EMBL" id="ALS59527.1"/>
    </source>
</evidence>
<dbReference type="InterPro" id="IPR035074">
    <property type="entry name" value="EspA/CesA-like"/>
</dbReference>
<sequence>MWNAIPGVSGTRLEDGLAVMSKISAYESADTQIDVADGNLLKAVILRARDQLIEVHAHSTSALPLLIARLDAARSAHDYVKVCDSLLASATQTQTLPPALREFATRHELISAEAASARFDAPSLRRLKADLEAVSFAGGSATQDQVEVKRLLMFYETTLSLANGTQTRLRETLKSITQNI</sequence>
<organism evidence="1 2">
    <name type="scientific">Pandoraea norimbergensis</name>
    <dbReference type="NCBI Taxonomy" id="93219"/>
    <lineage>
        <taxon>Bacteria</taxon>
        <taxon>Pseudomonadati</taxon>
        <taxon>Pseudomonadota</taxon>
        <taxon>Betaproteobacteria</taxon>
        <taxon>Burkholderiales</taxon>
        <taxon>Burkholderiaceae</taxon>
        <taxon>Pandoraea</taxon>
    </lineage>
</organism>
<keyword evidence="2" id="KW-1185">Reference proteome</keyword>
<gene>
    <name evidence="1" type="ORF">AT302_06935</name>
</gene>
<protein>
    <recommendedName>
        <fullName evidence="3">DUF403 domain-containing protein</fullName>
    </recommendedName>
</protein>
<dbReference type="Proteomes" id="UP000060277">
    <property type="component" value="Chromosome"/>
</dbReference>
<dbReference type="SUPFAM" id="SSF116927">
    <property type="entry name" value="EspA/CesA-like"/>
    <property type="match status" value="1"/>
</dbReference>